<keyword evidence="3 9" id="KW-0813">Transport</keyword>
<comment type="subcellular location">
    <subcellularLocation>
        <location evidence="1">Cell membrane</location>
        <topology evidence="1">Multi-pass membrane protein</topology>
    </subcellularLocation>
</comment>
<dbReference type="InterPro" id="IPR020846">
    <property type="entry name" value="MFS_dom"/>
</dbReference>
<dbReference type="HOGENOM" id="CLU_001265_30_5_10"/>
<dbReference type="PANTHER" id="PTHR48023:SF4">
    <property type="entry name" value="D-XYLOSE-PROTON SYMPORTER-LIKE 2"/>
    <property type="match status" value="1"/>
</dbReference>
<dbReference type="NCBIfam" id="NF007484">
    <property type="entry name" value="PRK10077.1"/>
    <property type="match status" value="1"/>
</dbReference>
<feature type="transmembrane region" description="Helical" evidence="10">
    <location>
        <begin position="377"/>
        <end position="402"/>
    </location>
</feature>
<keyword evidence="8 10" id="KW-0472">Membrane</keyword>
<feature type="transmembrane region" description="Helical" evidence="10">
    <location>
        <begin position="56"/>
        <end position="80"/>
    </location>
</feature>
<organism evidence="12 13">
    <name type="scientific">Hallella bergensis DSM 17361</name>
    <dbReference type="NCBI Taxonomy" id="585502"/>
    <lineage>
        <taxon>Bacteria</taxon>
        <taxon>Pseudomonadati</taxon>
        <taxon>Bacteroidota</taxon>
        <taxon>Bacteroidia</taxon>
        <taxon>Bacteroidales</taxon>
        <taxon>Prevotellaceae</taxon>
        <taxon>Hallella</taxon>
    </lineage>
</organism>
<dbReference type="AlphaFoldDB" id="D1PVM2"/>
<dbReference type="PROSITE" id="PS50850">
    <property type="entry name" value="MFS"/>
    <property type="match status" value="1"/>
</dbReference>
<dbReference type="OrthoDB" id="9783823at2"/>
<dbReference type="PROSITE" id="PS00217">
    <property type="entry name" value="SUGAR_TRANSPORT_2"/>
    <property type="match status" value="1"/>
</dbReference>
<dbReference type="InterPro" id="IPR005828">
    <property type="entry name" value="MFS_sugar_transport-like"/>
</dbReference>
<keyword evidence="5" id="KW-0762">Sugar transport</keyword>
<dbReference type="EMBL" id="ACKS01000039">
    <property type="protein sequence ID" value="EFA44592.1"/>
    <property type="molecule type" value="Genomic_DNA"/>
</dbReference>
<dbReference type="RefSeq" id="WP_007173121.1">
    <property type="nucleotide sequence ID" value="NZ_GG704780.1"/>
</dbReference>
<feature type="transmembrane region" description="Helical" evidence="10">
    <location>
        <begin position="414"/>
        <end position="438"/>
    </location>
</feature>
<gene>
    <name evidence="12" type="ORF">HMPREF0645_1007</name>
</gene>
<feature type="transmembrane region" description="Helical" evidence="10">
    <location>
        <begin position="87"/>
        <end position="105"/>
    </location>
</feature>
<accession>D1PVM2</accession>
<evidence type="ECO:0000256" key="1">
    <source>
        <dbReference type="ARBA" id="ARBA00004651"/>
    </source>
</evidence>
<dbReference type="eggNOG" id="COG0477">
    <property type="taxonomic scope" value="Bacteria"/>
</dbReference>
<evidence type="ECO:0000256" key="7">
    <source>
        <dbReference type="ARBA" id="ARBA00022989"/>
    </source>
</evidence>
<feature type="transmembrane region" description="Helical" evidence="10">
    <location>
        <begin position="12"/>
        <end position="36"/>
    </location>
</feature>
<proteinExistence type="inferred from homology"/>
<evidence type="ECO:0000313" key="12">
    <source>
        <dbReference type="EMBL" id="EFA44592.1"/>
    </source>
</evidence>
<keyword evidence="7 10" id="KW-1133">Transmembrane helix</keyword>
<dbReference type="InterPro" id="IPR036259">
    <property type="entry name" value="MFS_trans_sf"/>
</dbReference>
<dbReference type="InterPro" id="IPR003663">
    <property type="entry name" value="Sugar/inositol_transpt"/>
</dbReference>
<feature type="transmembrane region" description="Helical" evidence="10">
    <location>
        <begin position="450"/>
        <end position="468"/>
    </location>
</feature>
<name>D1PVM2_9BACT</name>
<protein>
    <submittedName>
        <fullName evidence="12">MFS transporter, SP family</fullName>
    </submittedName>
</protein>
<evidence type="ECO:0000256" key="4">
    <source>
        <dbReference type="ARBA" id="ARBA00022475"/>
    </source>
</evidence>
<feature type="transmembrane region" description="Helical" evidence="10">
    <location>
        <begin position="351"/>
        <end position="371"/>
    </location>
</feature>
<dbReference type="PRINTS" id="PR00171">
    <property type="entry name" value="SUGRTRNSPORT"/>
</dbReference>
<dbReference type="Proteomes" id="UP000003160">
    <property type="component" value="Unassembled WGS sequence"/>
</dbReference>
<evidence type="ECO:0000256" key="3">
    <source>
        <dbReference type="ARBA" id="ARBA00022448"/>
    </source>
</evidence>
<comment type="similarity">
    <text evidence="2 9">Belongs to the major facilitator superfamily. Sugar transporter (TC 2.A.1.1) family.</text>
</comment>
<evidence type="ECO:0000256" key="9">
    <source>
        <dbReference type="RuleBase" id="RU003346"/>
    </source>
</evidence>
<feature type="transmembrane region" description="Helical" evidence="10">
    <location>
        <begin position="279"/>
        <end position="309"/>
    </location>
</feature>
<feature type="domain" description="Major facilitator superfamily (MFS) profile" evidence="11">
    <location>
        <begin position="15"/>
        <end position="475"/>
    </location>
</feature>
<evidence type="ECO:0000256" key="5">
    <source>
        <dbReference type="ARBA" id="ARBA00022597"/>
    </source>
</evidence>
<keyword evidence="6 10" id="KW-0812">Transmembrane</keyword>
<evidence type="ECO:0000256" key="8">
    <source>
        <dbReference type="ARBA" id="ARBA00023136"/>
    </source>
</evidence>
<dbReference type="PROSITE" id="PS00216">
    <property type="entry name" value="SUGAR_TRANSPORT_1"/>
    <property type="match status" value="1"/>
</dbReference>
<dbReference type="GO" id="GO:0022857">
    <property type="term" value="F:transmembrane transporter activity"/>
    <property type="evidence" value="ECO:0007669"/>
    <property type="project" value="InterPro"/>
</dbReference>
<evidence type="ECO:0000256" key="2">
    <source>
        <dbReference type="ARBA" id="ARBA00010992"/>
    </source>
</evidence>
<comment type="caution">
    <text evidence="12">The sequence shown here is derived from an EMBL/GenBank/DDBJ whole genome shotgun (WGS) entry which is preliminary data.</text>
</comment>
<dbReference type="PANTHER" id="PTHR48023">
    <property type="entry name" value="D-XYLOSE-PROTON SYMPORTER-LIKE 2"/>
    <property type="match status" value="1"/>
</dbReference>
<feature type="transmembrane region" description="Helical" evidence="10">
    <location>
        <begin position="157"/>
        <end position="180"/>
    </location>
</feature>
<feature type="transmembrane region" description="Helical" evidence="10">
    <location>
        <begin position="125"/>
        <end position="145"/>
    </location>
</feature>
<feature type="transmembrane region" description="Helical" evidence="10">
    <location>
        <begin position="213"/>
        <end position="232"/>
    </location>
</feature>
<dbReference type="FunFam" id="1.20.1250.20:FF:000122">
    <property type="entry name" value="D-xylose transporter XylE"/>
    <property type="match status" value="1"/>
</dbReference>
<dbReference type="Pfam" id="PF00083">
    <property type="entry name" value="Sugar_tr"/>
    <property type="match status" value="1"/>
</dbReference>
<evidence type="ECO:0000313" key="13">
    <source>
        <dbReference type="Proteomes" id="UP000003160"/>
    </source>
</evidence>
<dbReference type="InterPro" id="IPR005829">
    <property type="entry name" value="Sugar_transporter_CS"/>
</dbReference>
<feature type="transmembrane region" description="Helical" evidence="10">
    <location>
        <begin position="321"/>
        <end position="344"/>
    </location>
</feature>
<dbReference type="SUPFAM" id="SSF103473">
    <property type="entry name" value="MFS general substrate transporter"/>
    <property type="match status" value="1"/>
</dbReference>
<evidence type="ECO:0000256" key="10">
    <source>
        <dbReference type="SAM" id="Phobius"/>
    </source>
</evidence>
<dbReference type="NCBIfam" id="TIGR00879">
    <property type="entry name" value="SP"/>
    <property type="match status" value="1"/>
</dbReference>
<dbReference type="InterPro" id="IPR050820">
    <property type="entry name" value="MFS_Sugar_Transporter"/>
</dbReference>
<keyword evidence="13" id="KW-1185">Reference proteome</keyword>
<evidence type="ECO:0000259" key="11">
    <source>
        <dbReference type="PROSITE" id="PS50850"/>
    </source>
</evidence>
<dbReference type="GO" id="GO:0005886">
    <property type="term" value="C:plasma membrane"/>
    <property type="evidence" value="ECO:0007669"/>
    <property type="project" value="UniProtKB-SubCell"/>
</dbReference>
<keyword evidence="4" id="KW-1003">Cell membrane</keyword>
<reference evidence="12 13" key="1">
    <citation type="submission" date="2009-10" db="EMBL/GenBank/DDBJ databases">
        <authorList>
            <person name="Qin X."/>
            <person name="Bachman B."/>
            <person name="Battles P."/>
            <person name="Bell A."/>
            <person name="Bess C."/>
            <person name="Bickham C."/>
            <person name="Chaboub L."/>
            <person name="Chen D."/>
            <person name="Coyle M."/>
            <person name="Deiros D.R."/>
            <person name="Dinh H."/>
            <person name="Forbes L."/>
            <person name="Fowler G."/>
            <person name="Francisco L."/>
            <person name="Fu Q."/>
            <person name="Gubbala S."/>
            <person name="Hale W."/>
            <person name="Han Y."/>
            <person name="Hemphill L."/>
            <person name="Highlander S.K."/>
            <person name="Hirani K."/>
            <person name="Hogues M."/>
            <person name="Jackson L."/>
            <person name="Jakkamsetti A."/>
            <person name="Javaid M."/>
            <person name="Jiang H."/>
            <person name="Korchina V."/>
            <person name="Kovar C."/>
            <person name="Lara F."/>
            <person name="Lee S."/>
            <person name="Mata R."/>
            <person name="Mathew T."/>
            <person name="Moen C."/>
            <person name="Morales K."/>
            <person name="Munidasa M."/>
            <person name="Nazareth L."/>
            <person name="Ngo R."/>
            <person name="Nguyen L."/>
            <person name="Okwuonu G."/>
            <person name="Ongeri F."/>
            <person name="Patil S."/>
            <person name="Petrosino J."/>
            <person name="Pham C."/>
            <person name="Pham P."/>
            <person name="Pu L.-L."/>
            <person name="Puazo M."/>
            <person name="Raj R."/>
            <person name="Reid J."/>
            <person name="Rouhana J."/>
            <person name="Saada N."/>
            <person name="Shang Y."/>
            <person name="Simmons D."/>
            <person name="Thornton R."/>
            <person name="Warren J."/>
            <person name="Weissenberger G."/>
            <person name="Zhang J."/>
            <person name="Zhang L."/>
            <person name="Zhou C."/>
            <person name="Zhu D."/>
            <person name="Muzny D."/>
            <person name="Worley K."/>
            <person name="Gibbs R."/>
        </authorList>
    </citation>
    <scope>NUCLEOTIDE SEQUENCE [LARGE SCALE GENOMIC DNA]</scope>
    <source>
        <strain evidence="12 13">DSM 17361</strain>
    </source>
</reference>
<dbReference type="Gene3D" id="1.20.1250.20">
    <property type="entry name" value="MFS general substrate transporter like domains"/>
    <property type="match status" value="2"/>
</dbReference>
<sequence>MSTNNKGSKAYLASIVMVAVLGGLLFGYDTAVISGAEKGLQAFFMGSENFTYTNGMHGFTCASALIGCIIGSALSGLLASNLGRKKSLIIAGMLFFVSALGSMTPEFLFFEHGVPTMNLLVAFNIYRIIGGIGVGLASAICPMYIGEVAPSGIRGMLVSFNQFAIIFGQLVVYFINFIILGDNINPIIEMVNGVNQVMNPEASTWTIATGWRYMFGSEAVPAGLFTLLICFVPETPRYLVMSGQTERARNILTRINGSLVADDIIRDIKNTMTQKTERLMAYGWVCIFVGIMLSVFQQAVGINAVLYYAPRIFQDMGMADPMMQTVIMGIVNISFTLVAVFTVEKLGRKPLLIWGSIGMAIGALGVAITFGNEALSLVTMLSIMVYSASFMFSWGPICWVLIAEIFPNTIRGKAVAIAVAFQWIFNWIVSSSFVPMFNMHLREGDHFGHWFTYGLYGTICIIAAIFVWKMVPETKGKTLEDMNKLWRPDQEDTRK</sequence>
<evidence type="ECO:0000256" key="6">
    <source>
        <dbReference type="ARBA" id="ARBA00022692"/>
    </source>
</evidence>